<sequence>MEDYETFCKKQLARIRGAPRPEGTPPPDQPQTLSVIHFNGIPVLSPLLTLERKKELQQDRQKAMDLECWQQTSQKRILLNRIQEIVENVQMKKFPSLRDLDQSITGNIHLDLESNVSSDIVLQSSSFSPCSITSSVPGVPVVRAVHAHVISSGKSLEETEYFLSPKPKDICSSPSEERAFPESTFSKPTNASPSNEAVKKDGVEMTSADTARPDPYAMSLQNLLKKSKECIQREQSRRSLRPSSRKMGVKAIQTRRMTLFRQVTW</sequence>
<comment type="caution">
    <text evidence="2">The sequence shown here is derived from an EMBL/GenBank/DDBJ whole genome shotgun (WGS) entry which is preliminary data.</text>
</comment>
<reference evidence="2" key="1">
    <citation type="journal article" date="2023" name="DNA Res.">
        <title>Chromosome-level genome assembly of Phrynocephalus forsythii using third-generation DNA sequencing and Hi-C analysis.</title>
        <authorList>
            <person name="Qi Y."/>
            <person name="Zhao W."/>
            <person name="Zhao Y."/>
            <person name="Niu C."/>
            <person name="Cao S."/>
            <person name="Zhang Y."/>
        </authorList>
    </citation>
    <scope>NUCLEOTIDE SEQUENCE</scope>
    <source>
        <tissue evidence="2">Muscle</tissue>
    </source>
</reference>
<dbReference type="GO" id="GO:0032465">
    <property type="term" value="P:regulation of cytokinesis"/>
    <property type="evidence" value="ECO:0007669"/>
    <property type="project" value="InterPro"/>
</dbReference>
<dbReference type="GO" id="GO:1903723">
    <property type="term" value="P:negative regulation of centriole elongation"/>
    <property type="evidence" value="ECO:0007669"/>
    <property type="project" value="TreeGrafter"/>
</dbReference>
<dbReference type="EMBL" id="JAPFRF010000021">
    <property type="protein sequence ID" value="KAJ7305820.1"/>
    <property type="molecule type" value="Genomic_DNA"/>
</dbReference>
<evidence type="ECO:0000313" key="3">
    <source>
        <dbReference type="Proteomes" id="UP001142489"/>
    </source>
</evidence>
<dbReference type="PANTHER" id="PTHR13594:SF1">
    <property type="entry name" value="CENTRIOLAR COILED-COIL PROTEIN OF 110 KDA"/>
    <property type="match status" value="1"/>
</dbReference>
<feature type="region of interest" description="Disordered" evidence="1">
    <location>
        <begin position="172"/>
        <end position="214"/>
    </location>
</feature>
<proteinExistence type="predicted"/>
<keyword evidence="3" id="KW-1185">Reference proteome</keyword>
<dbReference type="Pfam" id="PF16025">
    <property type="entry name" value="CaM_bind"/>
    <property type="match status" value="1"/>
</dbReference>
<dbReference type="GO" id="GO:0005814">
    <property type="term" value="C:centriole"/>
    <property type="evidence" value="ECO:0007669"/>
    <property type="project" value="InterPro"/>
</dbReference>
<dbReference type="GO" id="GO:0032053">
    <property type="term" value="P:ciliary basal body organization"/>
    <property type="evidence" value="ECO:0007669"/>
    <property type="project" value="TreeGrafter"/>
</dbReference>
<organism evidence="2 3">
    <name type="scientific">Phrynocephalus forsythii</name>
    <dbReference type="NCBI Taxonomy" id="171643"/>
    <lineage>
        <taxon>Eukaryota</taxon>
        <taxon>Metazoa</taxon>
        <taxon>Chordata</taxon>
        <taxon>Craniata</taxon>
        <taxon>Vertebrata</taxon>
        <taxon>Euteleostomi</taxon>
        <taxon>Lepidosauria</taxon>
        <taxon>Squamata</taxon>
        <taxon>Bifurcata</taxon>
        <taxon>Unidentata</taxon>
        <taxon>Episquamata</taxon>
        <taxon>Toxicofera</taxon>
        <taxon>Iguania</taxon>
        <taxon>Acrodonta</taxon>
        <taxon>Agamidae</taxon>
        <taxon>Agaminae</taxon>
        <taxon>Phrynocephalus</taxon>
    </lineage>
</organism>
<dbReference type="Proteomes" id="UP001142489">
    <property type="component" value="Unassembled WGS sequence"/>
</dbReference>
<dbReference type="AlphaFoldDB" id="A0A9Q0X828"/>
<gene>
    <name evidence="2" type="ORF">JRQ81_010186</name>
</gene>
<evidence type="ECO:0000313" key="2">
    <source>
        <dbReference type="EMBL" id="KAJ7305820.1"/>
    </source>
</evidence>
<feature type="compositionally biased region" description="Polar residues" evidence="1">
    <location>
        <begin position="183"/>
        <end position="195"/>
    </location>
</feature>
<dbReference type="GO" id="GO:0007099">
    <property type="term" value="P:centriole replication"/>
    <property type="evidence" value="ECO:0007669"/>
    <property type="project" value="InterPro"/>
</dbReference>
<name>A0A9Q0X828_9SAUR</name>
<dbReference type="InterPro" id="IPR033207">
    <property type="entry name" value="CCP110"/>
</dbReference>
<dbReference type="PANTHER" id="PTHR13594">
    <property type="entry name" value="CENTRIOLAR COILED-COIL PROTEIN OF 110 KDA"/>
    <property type="match status" value="1"/>
</dbReference>
<accession>A0A9Q0X828</accession>
<dbReference type="OrthoDB" id="10028852at2759"/>
<evidence type="ECO:0000256" key="1">
    <source>
        <dbReference type="SAM" id="MobiDB-lite"/>
    </source>
</evidence>
<protein>
    <submittedName>
        <fullName evidence="2">Uncharacterized protein</fullName>
    </submittedName>
</protein>